<accession>A0A9Q3DPT0</accession>
<evidence type="ECO:0000313" key="4">
    <source>
        <dbReference type="Proteomes" id="UP000765509"/>
    </source>
</evidence>
<feature type="domain" description="OTU" evidence="2">
    <location>
        <begin position="204"/>
        <end position="339"/>
    </location>
</feature>
<sequence>MAEITLILQNFQDVFTVKVPFDQIFNSQEDDQYYEDPLEFKNICGRPQAAKNKNENKNKRELSRFEIIESQSKRRGRPPSKVTSTKTSRSKSCAPSPIMEVDSSKDSEASLSKSISSSDSLPPETELNEYRKSGVTLKSSRILAMGSKTSQRKSHKPETSLKIYDAIDLTCEHCQRNYHTNDECSKIFVAGSEDLPNFIFKYTFKAIKVQGDGNCGYRAVSHYIYKTHDQWADFRGDLAEEIEKKQDLYEAMNTLFPSVTSDLNGIEWYEDFGQAPKSKCMSMPDIRDPIANKYKIPVFFYSTAQYFSFFPYFCPPNDNPPILNCFLDSCSHFIPLDIIISKVFPVPSFLLIENFIPNHQPWGGKTDLRNTGGYICPIFLPPS</sequence>
<feature type="region of interest" description="Disordered" evidence="1">
    <location>
        <begin position="49"/>
        <end position="132"/>
    </location>
</feature>
<name>A0A9Q3DPT0_9BASI</name>
<evidence type="ECO:0000256" key="1">
    <source>
        <dbReference type="SAM" id="MobiDB-lite"/>
    </source>
</evidence>
<feature type="compositionally biased region" description="Low complexity" evidence="1">
    <location>
        <begin position="109"/>
        <end position="124"/>
    </location>
</feature>
<gene>
    <name evidence="3" type="ORF">O181_044111</name>
</gene>
<dbReference type="Proteomes" id="UP000765509">
    <property type="component" value="Unassembled WGS sequence"/>
</dbReference>
<keyword evidence="4" id="KW-1185">Reference proteome</keyword>
<feature type="compositionally biased region" description="Low complexity" evidence="1">
    <location>
        <begin position="80"/>
        <end position="92"/>
    </location>
</feature>
<feature type="compositionally biased region" description="Basic and acidic residues" evidence="1">
    <location>
        <begin position="52"/>
        <end position="67"/>
    </location>
</feature>
<reference evidence="3" key="1">
    <citation type="submission" date="2021-03" db="EMBL/GenBank/DDBJ databases">
        <title>Draft genome sequence of rust myrtle Austropuccinia psidii MF-1, a brazilian biotype.</title>
        <authorList>
            <person name="Quecine M.C."/>
            <person name="Pachon D.M.R."/>
            <person name="Bonatelli M.L."/>
            <person name="Correr F.H."/>
            <person name="Franceschini L.M."/>
            <person name="Leite T.F."/>
            <person name="Margarido G.R.A."/>
            <person name="Almeida C.A."/>
            <person name="Ferrarezi J.A."/>
            <person name="Labate C.A."/>
        </authorList>
    </citation>
    <scope>NUCLEOTIDE SEQUENCE</scope>
    <source>
        <strain evidence="3">MF-1</strain>
    </source>
</reference>
<dbReference type="OrthoDB" id="18915at2759"/>
<dbReference type="PROSITE" id="PS50802">
    <property type="entry name" value="OTU"/>
    <property type="match status" value="1"/>
</dbReference>
<evidence type="ECO:0000259" key="2">
    <source>
        <dbReference type="PROSITE" id="PS50802"/>
    </source>
</evidence>
<organism evidence="3 4">
    <name type="scientific">Austropuccinia psidii MF-1</name>
    <dbReference type="NCBI Taxonomy" id="1389203"/>
    <lineage>
        <taxon>Eukaryota</taxon>
        <taxon>Fungi</taxon>
        <taxon>Dikarya</taxon>
        <taxon>Basidiomycota</taxon>
        <taxon>Pucciniomycotina</taxon>
        <taxon>Pucciniomycetes</taxon>
        <taxon>Pucciniales</taxon>
        <taxon>Sphaerophragmiaceae</taxon>
        <taxon>Austropuccinia</taxon>
    </lineage>
</organism>
<dbReference type="Gene3D" id="3.90.70.80">
    <property type="match status" value="1"/>
</dbReference>
<evidence type="ECO:0000313" key="3">
    <source>
        <dbReference type="EMBL" id="MBW0504396.1"/>
    </source>
</evidence>
<dbReference type="CDD" id="cd22744">
    <property type="entry name" value="OTU"/>
    <property type="match status" value="1"/>
</dbReference>
<protein>
    <recommendedName>
        <fullName evidence="2">OTU domain-containing protein</fullName>
    </recommendedName>
</protein>
<comment type="caution">
    <text evidence="3">The sequence shown here is derived from an EMBL/GenBank/DDBJ whole genome shotgun (WGS) entry which is preliminary data.</text>
</comment>
<proteinExistence type="predicted"/>
<dbReference type="AlphaFoldDB" id="A0A9Q3DPT0"/>
<dbReference type="EMBL" id="AVOT02017909">
    <property type="protein sequence ID" value="MBW0504396.1"/>
    <property type="molecule type" value="Genomic_DNA"/>
</dbReference>
<dbReference type="InterPro" id="IPR003323">
    <property type="entry name" value="OTU_dom"/>
</dbReference>